<evidence type="ECO:0000313" key="2">
    <source>
        <dbReference type="WBParaSite" id="Minc3s00756g16942"/>
    </source>
</evidence>
<sequence>MTNKNSICYYHHPDLGNFHYGAQHPMKPARLGFLMIFLFFDRYLKLSAIFLKLSANLKMSANFIRKIFFIIGRTF</sequence>
<name>A0A914LQD9_MELIC</name>
<organism evidence="1 2">
    <name type="scientific">Meloidogyne incognita</name>
    <name type="common">Southern root-knot nematode worm</name>
    <name type="synonym">Oxyuris incognita</name>
    <dbReference type="NCBI Taxonomy" id="6306"/>
    <lineage>
        <taxon>Eukaryota</taxon>
        <taxon>Metazoa</taxon>
        <taxon>Ecdysozoa</taxon>
        <taxon>Nematoda</taxon>
        <taxon>Chromadorea</taxon>
        <taxon>Rhabditida</taxon>
        <taxon>Tylenchina</taxon>
        <taxon>Tylenchomorpha</taxon>
        <taxon>Tylenchoidea</taxon>
        <taxon>Meloidogynidae</taxon>
        <taxon>Meloidogyninae</taxon>
        <taxon>Meloidogyne</taxon>
        <taxon>Meloidogyne incognita group</taxon>
    </lineage>
</organism>
<dbReference type="Proteomes" id="UP000887563">
    <property type="component" value="Unplaced"/>
</dbReference>
<dbReference type="AlphaFoldDB" id="A0A914LQD9"/>
<evidence type="ECO:0000313" key="1">
    <source>
        <dbReference type="Proteomes" id="UP000887563"/>
    </source>
</evidence>
<dbReference type="WBParaSite" id="Minc3s00756g16942">
    <property type="protein sequence ID" value="Minc3s00756g16942"/>
    <property type="gene ID" value="Minc3s00756g16942"/>
</dbReference>
<reference evidence="2" key="1">
    <citation type="submission" date="2022-11" db="UniProtKB">
        <authorList>
            <consortium name="WormBaseParasite"/>
        </authorList>
    </citation>
    <scope>IDENTIFICATION</scope>
</reference>
<protein>
    <submittedName>
        <fullName evidence="2">Histone deacetylase</fullName>
    </submittedName>
</protein>
<keyword evidence="1" id="KW-1185">Reference proteome</keyword>
<proteinExistence type="predicted"/>
<accession>A0A914LQD9</accession>